<organism evidence="1 2">
    <name type="scientific">Centaurea solstitialis</name>
    <name type="common">yellow star-thistle</name>
    <dbReference type="NCBI Taxonomy" id="347529"/>
    <lineage>
        <taxon>Eukaryota</taxon>
        <taxon>Viridiplantae</taxon>
        <taxon>Streptophyta</taxon>
        <taxon>Embryophyta</taxon>
        <taxon>Tracheophyta</taxon>
        <taxon>Spermatophyta</taxon>
        <taxon>Magnoliopsida</taxon>
        <taxon>eudicotyledons</taxon>
        <taxon>Gunneridae</taxon>
        <taxon>Pentapetalae</taxon>
        <taxon>asterids</taxon>
        <taxon>campanulids</taxon>
        <taxon>Asterales</taxon>
        <taxon>Asteraceae</taxon>
        <taxon>Carduoideae</taxon>
        <taxon>Cardueae</taxon>
        <taxon>Centaureinae</taxon>
        <taxon>Centaurea</taxon>
    </lineage>
</organism>
<evidence type="ECO:0000313" key="1">
    <source>
        <dbReference type="EMBL" id="KAJ9538485.1"/>
    </source>
</evidence>
<dbReference type="Pfam" id="PF14223">
    <property type="entry name" value="Retrotran_gag_2"/>
    <property type="match status" value="1"/>
</dbReference>
<reference evidence="1" key="1">
    <citation type="submission" date="2023-03" db="EMBL/GenBank/DDBJ databases">
        <title>Chromosome-scale reference genome and RAD-based genetic map of yellow starthistle (Centaurea solstitialis) reveal putative structural variation and QTLs associated with invader traits.</title>
        <authorList>
            <person name="Reatini B."/>
            <person name="Cang F.A."/>
            <person name="Jiang Q."/>
            <person name="Mckibben M.T.W."/>
            <person name="Barker M.S."/>
            <person name="Rieseberg L.H."/>
            <person name="Dlugosch K.M."/>
        </authorList>
    </citation>
    <scope>NUCLEOTIDE SEQUENCE</scope>
    <source>
        <strain evidence="1">CAN-66</strain>
        <tissue evidence="1">Leaf</tissue>
    </source>
</reference>
<evidence type="ECO:0008006" key="3">
    <source>
        <dbReference type="Google" id="ProtNLM"/>
    </source>
</evidence>
<proteinExistence type="predicted"/>
<dbReference type="Proteomes" id="UP001172457">
    <property type="component" value="Chromosome 8"/>
</dbReference>
<gene>
    <name evidence="1" type="ORF">OSB04_031218</name>
</gene>
<dbReference type="EMBL" id="JARYMX010000008">
    <property type="protein sequence ID" value="KAJ9538485.1"/>
    <property type="molecule type" value="Genomic_DNA"/>
</dbReference>
<evidence type="ECO:0000313" key="2">
    <source>
        <dbReference type="Proteomes" id="UP001172457"/>
    </source>
</evidence>
<comment type="caution">
    <text evidence="1">The sequence shown here is derived from an EMBL/GenBank/DDBJ whole genome shotgun (WGS) entry which is preliminary data.</text>
</comment>
<accession>A0AA38S932</accession>
<sequence length="250" mass="28860">MTNQIRDPYDRKHNDSIECGSDLDTKTLNIHRSLSFFLSNPTVKTYVVEKPVDMYSREQMERHLIDKRALTLLIMALPNDMYARVDSLTNARDVWLEIEQQMQGGDTALESQKESALNAYEGFRARENESLTESYQRLKSFVNDLRRLGVEKSKYEVNVKFLKNLNQEWQNMAINIQLSRNLGAMGLHDLFSMMVQHEEYITNGRFKKGIDPLALAAVPFGGPNSAQIQPTSFNNMPLPQHPEDFNHEFN</sequence>
<keyword evidence="2" id="KW-1185">Reference proteome</keyword>
<name>A0AA38S932_9ASTR</name>
<dbReference type="AlphaFoldDB" id="A0AA38S932"/>
<protein>
    <recommendedName>
        <fullName evidence="3">Gag-Pol polyprotein</fullName>
    </recommendedName>
</protein>